<keyword evidence="1" id="KW-1133">Transmembrane helix</keyword>
<dbReference type="AlphaFoldDB" id="A0A6J7I4P8"/>
<protein>
    <submittedName>
        <fullName evidence="2">Unannotated protein</fullName>
    </submittedName>
</protein>
<evidence type="ECO:0000313" key="2">
    <source>
        <dbReference type="EMBL" id="CAB4925674.1"/>
    </source>
</evidence>
<feature type="transmembrane region" description="Helical" evidence="1">
    <location>
        <begin position="237"/>
        <end position="254"/>
    </location>
</feature>
<keyword evidence="1" id="KW-0812">Transmembrane</keyword>
<gene>
    <name evidence="2" type="ORF">UFOPK3720_00460</name>
</gene>
<dbReference type="InterPro" id="IPR027948">
    <property type="entry name" value="DUF4436"/>
</dbReference>
<accession>A0A6J7I4P8</accession>
<keyword evidence="1" id="KW-0472">Membrane</keyword>
<feature type="transmembrane region" description="Helical" evidence="1">
    <location>
        <begin position="203"/>
        <end position="225"/>
    </location>
</feature>
<feature type="transmembrane region" description="Helical" evidence="1">
    <location>
        <begin position="266"/>
        <end position="288"/>
    </location>
</feature>
<sequence>MRTWRWLIIVLGVGYVAGIVAYGISAMSGETSGTPAGGLEPGQVSVSISPMSIAAEQGSMTVSVTVAADATRLDASGGLANPIGLTMEPVVESGFLLLDKGTIPGTFQRTIRIPGSVRNYPFDDYRTTLVVAAAENQNGSWQPLTVVGGFTRDDLTGWGISAAPAEAGEGALVDADSGQVFAAGPGALSLDVVLTRSMPTKSVSIVTLVLMAAIGILALVAVRAVATRRRKQEMTMTSWFAALIFALLPLRLGLPGAPPLGSWIDVLVYFWVLIAVMVGLVWWILVWLRSGPKAE</sequence>
<feature type="transmembrane region" description="Helical" evidence="1">
    <location>
        <begin position="7"/>
        <end position="25"/>
    </location>
</feature>
<organism evidence="2">
    <name type="scientific">freshwater metagenome</name>
    <dbReference type="NCBI Taxonomy" id="449393"/>
    <lineage>
        <taxon>unclassified sequences</taxon>
        <taxon>metagenomes</taxon>
        <taxon>ecological metagenomes</taxon>
    </lineage>
</organism>
<dbReference type="EMBL" id="CAFBNB010000062">
    <property type="protein sequence ID" value="CAB4925674.1"/>
    <property type="molecule type" value="Genomic_DNA"/>
</dbReference>
<evidence type="ECO:0000256" key="1">
    <source>
        <dbReference type="SAM" id="Phobius"/>
    </source>
</evidence>
<name>A0A6J7I4P8_9ZZZZ</name>
<proteinExistence type="predicted"/>
<reference evidence="2" key="1">
    <citation type="submission" date="2020-05" db="EMBL/GenBank/DDBJ databases">
        <authorList>
            <person name="Chiriac C."/>
            <person name="Salcher M."/>
            <person name="Ghai R."/>
            <person name="Kavagutti S V."/>
        </authorList>
    </citation>
    <scope>NUCLEOTIDE SEQUENCE</scope>
</reference>
<dbReference type="Pfam" id="PF14494">
    <property type="entry name" value="DUF4436"/>
    <property type="match status" value="1"/>
</dbReference>